<keyword evidence="2" id="KW-1185">Reference proteome</keyword>
<accession>A0A5B7E2D0</accession>
<dbReference type="Proteomes" id="UP000324222">
    <property type="component" value="Unassembled WGS sequence"/>
</dbReference>
<evidence type="ECO:0000313" key="1">
    <source>
        <dbReference type="EMBL" id="MPC27383.1"/>
    </source>
</evidence>
<name>A0A5B7E2D0_PORTR</name>
<comment type="caution">
    <text evidence="1">The sequence shown here is derived from an EMBL/GenBank/DDBJ whole genome shotgun (WGS) entry which is preliminary data.</text>
</comment>
<evidence type="ECO:0000313" key="2">
    <source>
        <dbReference type="Proteomes" id="UP000324222"/>
    </source>
</evidence>
<reference evidence="1 2" key="1">
    <citation type="submission" date="2019-05" db="EMBL/GenBank/DDBJ databases">
        <title>Another draft genome of Portunus trituberculatus and its Hox gene families provides insights of decapod evolution.</title>
        <authorList>
            <person name="Jeong J.-H."/>
            <person name="Song I."/>
            <person name="Kim S."/>
            <person name="Choi T."/>
            <person name="Kim D."/>
            <person name="Ryu S."/>
            <person name="Kim W."/>
        </authorList>
    </citation>
    <scope>NUCLEOTIDE SEQUENCE [LARGE SCALE GENOMIC DNA]</scope>
    <source>
        <tissue evidence="1">Muscle</tissue>
    </source>
</reference>
<protein>
    <submittedName>
        <fullName evidence="1">Uncharacterized protein</fullName>
    </submittedName>
</protein>
<proteinExistence type="predicted"/>
<dbReference type="AlphaFoldDB" id="A0A5B7E2D0"/>
<dbReference type="EMBL" id="VSRR010001737">
    <property type="protein sequence ID" value="MPC27383.1"/>
    <property type="molecule type" value="Genomic_DNA"/>
</dbReference>
<sequence length="61" mass="6493">MLSPSILRSDGTTAISSVSKAELFSQTFAHNSTLDAPPWITDSFTSLQSSAKESIITAMLC</sequence>
<gene>
    <name evidence="1" type="ORF">E2C01_020552</name>
</gene>
<organism evidence="1 2">
    <name type="scientific">Portunus trituberculatus</name>
    <name type="common">Swimming crab</name>
    <name type="synonym">Neptunus trituberculatus</name>
    <dbReference type="NCBI Taxonomy" id="210409"/>
    <lineage>
        <taxon>Eukaryota</taxon>
        <taxon>Metazoa</taxon>
        <taxon>Ecdysozoa</taxon>
        <taxon>Arthropoda</taxon>
        <taxon>Crustacea</taxon>
        <taxon>Multicrustacea</taxon>
        <taxon>Malacostraca</taxon>
        <taxon>Eumalacostraca</taxon>
        <taxon>Eucarida</taxon>
        <taxon>Decapoda</taxon>
        <taxon>Pleocyemata</taxon>
        <taxon>Brachyura</taxon>
        <taxon>Eubrachyura</taxon>
        <taxon>Portunoidea</taxon>
        <taxon>Portunidae</taxon>
        <taxon>Portuninae</taxon>
        <taxon>Portunus</taxon>
    </lineage>
</organism>